<dbReference type="RefSeq" id="WP_140038231.1">
    <property type="nucleotide sequence ID" value="NZ_CP041040.1"/>
</dbReference>
<dbReference type="OrthoDB" id="5073382at2"/>
<gene>
    <name evidence="1" type="ORF">FIV50_15685</name>
</gene>
<dbReference type="Pfam" id="PF10824">
    <property type="entry name" value="T7SS_ESX_EspC"/>
    <property type="match status" value="1"/>
</dbReference>
<evidence type="ECO:0008006" key="3">
    <source>
        <dbReference type="Google" id="ProtNLM"/>
    </source>
</evidence>
<dbReference type="Proteomes" id="UP000316125">
    <property type="component" value="Chromosome"/>
</dbReference>
<proteinExistence type="predicted"/>
<protein>
    <recommendedName>
        <fullName evidence="3">Excreted virulence factor EspC, type VII ESX diderm</fullName>
    </recommendedName>
</protein>
<dbReference type="EMBL" id="CP041040">
    <property type="protein sequence ID" value="QDE36099.1"/>
    <property type="molecule type" value="Genomic_DNA"/>
</dbReference>
<evidence type="ECO:0000313" key="1">
    <source>
        <dbReference type="EMBL" id="QDE36099.1"/>
    </source>
</evidence>
<name>A0A4Y5YUU9_9MICO</name>
<dbReference type="AlphaFoldDB" id="A0A4Y5YUU9"/>
<dbReference type="InterPro" id="IPR022536">
    <property type="entry name" value="EspC"/>
</dbReference>
<dbReference type="GO" id="GO:0009306">
    <property type="term" value="P:protein secretion"/>
    <property type="evidence" value="ECO:0007669"/>
    <property type="project" value="InterPro"/>
</dbReference>
<organism evidence="1 2">
    <name type="scientific">Microbacterium foliorum</name>
    <dbReference type="NCBI Taxonomy" id="104336"/>
    <lineage>
        <taxon>Bacteria</taxon>
        <taxon>Bacillati</taxon>
        <taxon>Actinomycetota</taxon>
        <taxon>Actinomycetes</taxon>
        <taxon>Micrococcales</taxon>
        <taxon>Microbacteriaceae</taxon>
        <taxon>Microbacterium</taxon>
    </lineage>
</organism>
<reference evidence="1 2" key="1">
    <citation type="submission" date="2019-06" db="EMBL/GenBank/DDBJ databases">
        <title>Complete genome of Microbacterium foliorum M2.</title>
        <authorList>
            <person name="Cao G."/>
        </authorList>
    </citation>
    <scope>NUCLEOTIDE SEQUENCE [LARGE SCALE GENOMIC DNA]</scope>
    <source>
        <strain evidence="1 2">M2</strain>
    </source>
</reference>
<sequence>MTDVETDELRAFATQAESVRGGFGSAVVAQSSGLGADSIDEAVARFGDTWSKALGRRLGDVDMLAENLRQTAEVFDRGDEASSSELDQMIWAESDY</sequence>
<accession>A0A4Y5YUU9</accession>
<evidence type="ECO:0000313" key="2">
    <source>
        <dbReference type="Proteomes" id="UP000316125"/>
    </source>
</evidence>